<accession>A0AC35FJF2</accession>
<dbReference type="Proteomes" id="UP000887580">
    <property type="component" value="Unplaced"/>
</dbReference>
<evidence type="ECO:0000313" key="2">
    <source>
        <dbReference type="WBParaSite" id="PS1159_v2.g18081.t1"/>
    </source>
</evidence>
<organism evidence="1 2">
    <name type="scientific">Panagrolaimus sp. PS1159</name>
    <dbReference type="NCBI Taxonomy" id="55785"/>
    <lineage>
        <taxon>Eukaryota</taxon>
        <taxon>Metazoa</taxon>
        <taxon>Ecdysozoa</taxon>
        <taxon>Nematoda</taxon>
        <taxon>Chromadorea</taxon>
        <taxon>Rhabditida</taxon>
        <taxon>Tylenchina</taxon>
        <taxon>Panagrolaimomorpha</taxon>
        <taxon>Panagrolaimoidea</taxon>
        <taxon>Panagrolaimidae</taxon>
        <taxon>Panagrolaimus</taxon>
    </lineage>
</organism>
<proteinExistence type="predicted"/>
<protein>
    <submittedName>
        <fullName evidence="2">Protein kinase domain-containing protein</fullName>
    </submittedName>
</protein>
<sequence>MSVRDVPGPLGLPLACAPAGCKRPSSGIIHGNLNPSKILVKELNSIPTMLKVTAFSSRTSKNSLYFAPEQYNNNQNFEISTAVDIWALGAMFYEMVNDNIIDIDMKTIPWNQIKFRNPEFNNKEDLEMLKSMIEMDSTNRISASDLNERMASSK</sequence>
<name>A0AC35FJF2_9BILA</name>
<reference evidence="2" key="1">
    <citation type="submission" date="2022-11" db="UniProtKB">
        <authorList>
            <consortium name="WormBaseParasite"/>
        </authorList>
    </citation>
    <scope>IDENTIFICATION</scope>
</reference>
<evidence type="ECO:0000313" key="1">
    <source>
        <dbReference type="Proteomes" id="UP000887580"/>
    </source>
</evidence>
<dbReference type="WBParaSite" id="PS1159_v2.g18081.t1">
    <property type="protein sequence ID" value="PS1159_v2.g18081.t1"/>
    <property type="gene ID" value="PS1159_v2.g18081"/>
</dbReference>